<dbReference type="GeneID" id="18563661"/>
<name>G3MAI8_9CAUD</name>
<accession>G3MAI8</accession>
<dbReference type="EMBL" id="JN638751">
    <property type="protein sequence ID" value="AEO93705.1"/>
    <property type="molecule type" value="Genomic_DNA"/>
</dbReference>
<reference evidence="1 2" key="1">
    <citation type="submission" date="2011-09" db="EMBL/GenBank/DDBJ databases">
        <authorList>
            <person name="Pope W.H."/>
            <person name="Pedulla M.L."/>
            <person name="Ford M.E."/>
            <person name="Peebles C.L."/>
            <person name="Hatfull G.H."/>
            <person name="Hendrix R.W."/>
        </authorList>
    </citation>
    <scope>NUCLEOTIDE SEQUENCE [LARGE SCALE GENOMIC DNA]</scope>
    <source>
        <strain evidence="1">G</strain>
    </source>
</reference>
<sequence>MKGNYWYEFVRENKFSIVVNDVVLGLLNNIIEFSDKSTITLNSVKDVFSKYELNIEKDNFKKSIFLFCINNNLVKASKYNAFTSDELSDAVDFMLERDINYYFEEIYQNSNEWQKNEKTIFCKDNVCPICNSNIEKISGKPVLVGHEYVSCIRECYSVMRPLSERGYIFLDVSIKFEGSGRFKSIGSTPREIANAIVTSINYWKENDRYLAELLKE</sequence>
<dbReference type="RefSeq" id="YP_009015750.1">
    <property type="nucleotide sequence ID" value="NC_023719.1"/>
</dbReference>
<keyword evidence="2" id="KW-1185">Reference proteome</keyword>
<gene>
    <name evidence="1" type="primary">447</name>
    <name evidence="1" type="ORF">G_447</name>
</gene>
<proteinExistence type="predicted"/>
<dbReference type="KEGG" id="vg:18563661"/>
<dbReference type="Proteomes" id="UP000009273">
    <property type="component" value="Segment"/>
</dbReference>
<organism evidence="1 2">
    <name type="scientific">Bacillus phage G</name>
    <dbReference type="NCBI Taxonomy" id="2884420"/>
    <lineage>
        <taxon>Viruses</taxon>
        <taxon>Duplodnaviria</taxon>
        <taxon>Heunggongvirae</taxon>
        <taxon>Uroviricota</taxon>
        <taxon>Caudoviricetes</taxon>
        <taxon>Donellivirus</taxon>
        <taxon>Donellivirus gee</taxon>
    </lineage>
</organism>
<evidence type="ECO:0000313" key="1">
    <source>
        <dbReference type="EMBL" id="AEO93705.1"/>
    </source>
</evidence>
<protein>
    <submittedName>
        <fullName evidence="1">Gp447</fullName>
    </submittedName>
</protein>
<evidence type="ECO:0000313" key="2">
    <source>
        <dbReference type="Proteomes" id="UP000009273"/>
    </source>
</evidence>